<feature type="domain" description="UCH catalytic" evidence="9">
    <location>
        <begin position="9"/>
        <end position="232"/>
    </location>
</feature>
<evidence type="ECO:0000256" key="4">
    <source>
        <dbReference type="ARBA" id="ARBA00022786"/>
    </source>
</evidence>
<evidence type="ECO:0000259" key="9">
    <source>
        <dbReference type="PROSITE" id="PS52048"/>
    </source>
</evidence>
<feature type="active site" description="Proton donor" evidence="7">
    <location>
        <position position="174"/>
    </location>
</feature>
<dbReference type="GO" id="GO:0004843">
    <property type="term" value="F:cysteine-type deubiquitinase activity"/>
    <property type="evidence" value="ECO:0007669"/>
    <property type="project" value="UniProtKB-UniRule"/>
</dbReference>
<proteinExistence type="inferred from homology"/>
<evidence type="ECO:0000313" key="11">
    <source>
        <dbReference type="Proteomes" id="UP000245609"/>
    </source>
</evidence>
<dbReference type="InterPro" id="IPR036959">
    <property type="entry name" value="Peptidase_C12_UCH_sf"/>
</dbReference>
<feature type="site" description="Transition state stabilizer" evidence="7">
    <location>
        <position position="95"/>
    </location>
</feature>
<dbReference type="Gene3D" id="3.40.532.10">
    <property type="entry name" value="Peptidase C12, ubiquitin carboxyl-terminal hydrolase"/>
    <property type="match status" value="1"/>
</dbReference>
<dbReference type="FunFam" id="3.40.532.10:FF:000006">
    <property type="entry name" value="Ubiquitin carboxyl-terminal hydrolase"/>
    <property type="match status" value="1"/>
</dbReference>
<dbReference type="STRING" id="133381.A0A2T9ZAC8"/>
<evidence type="ECO:0000313" key="10">
    <source>
        <dbReference type="EMBL" id="PVV01487.1"/>
    </source>
</evidence>
<dbReference type="PANTHER" id="PTHR10589">
    <property type="entry name" value="UBIQUITIN CARBOXYL-TERMINAL HYDROLASE"/>
    <property type="match status" value="1"/>
</dbReference>
<sequence length="235" mass="25898">MSDAEKRVHWAPLESNPQVLNDFIENLGVQDSVCFGDVYGLDDELLSFVPRPCYAIIFLFPVNSVSNDQRISIAQENCDINSLPQDKIKPYFINQTISNACGAIAVIHSIANNLDYIKLDSGTLSKFIQKTKNLSSLDKGRALETDSDFARSNSNSAVQGQTAAINPEEPVDLHFVSFVLNDGYLVELDGRLEKPLVHGISDDLLADASKVIKKYMSLNPDEPNFSILSLSLSES</sequence>
<keyword evidence="4 7" id="KW-0833">Ubl conjugation pathway</keyword>
<evidence type="ECO:0000256" key="2">
    <source>
        <dbReference type="ARBA" id="ARBA00009326"/>
    </source>
</evidence>
<gene>
    <name evidence="10" type="ORF">BB560_004091</name>
</gene>
<reference evidence="10 11" key="1">
    <citation type="journal article" date="2018" name="MBio">
        <title>Comparative Genomics Reveals the Core Gene Toolbox for the Fungus-Insect Symbiosis.</title>
        <authorList>
            <person name="Wang Y."/>
            <person name="Stata M."/>
            <person name="Wang W."/>
            <person name="Stajich J.E."/>
            <person name="White M.M."/>
            <person name="Moncalvo J.M."/>
        </authorList>
    </citation>
    <scope>NUCLEOTIDE SEQUENCE [LARGE SCALE GENOMIC DNA]</scope>
    <source>
        <strain evidence="10 11">SC-DP-2</strain>
    </source>
</reference>
<comment type="similarity">
    <text evidence="2 7 8">Belongs to the peptidase C12 family.</text>
</comment>
<dbReference type="PROSITE" id="PS52048">
    <property type="entry name" value="UCH_DOMAIN"/>
    <property type="match status" value="1"/>
</dbReference>
<dbReference type="SUPFAM" id="SSF54001">
    <property type="entry name" value="Cysteine proteinases"/>
    <property type="match status" value="1"/>
</dbReference>
<feature type="site" description="Important for enzyme activity" evidence="7">
    <location>
        <position position="189"/>
    </location>
</feature>
<dbReference type="Pfam" id="PF01088">
    <property type="entry name" value="Peptidase_C12"/>
    <property type="match status" value="1"/>
</dbReference>
<dbReference type="PANTHER" id="PTHR10589:SF17">
    <property type="entry name" value="UBIQUITIN CARBOXYL-TERMINAL HYDROLASE"/>
    <property type="match status" value="1"/>
</dbReference>
<dbReference type="GO" id="GO:0016579">
    <property type="term" value="P:protein deubiquitination"/>
    <property type="evidence" value="ECO:0007669"/>
    <property type="project" value="TreeGrafter"/>
</dbReference>
<dbReference type="InterPro" id="IPR038765">
    <property type="entry name" value="Papain-like_cys_pep_sf"/>
</dbReference>
<dbReference type="EC" id="3.4.19.12" evidence="8"/>
<comment type="caution">
    <text evidence="10">The sequence shown here is derived from an EMBL/GenBank/DDBJ whole genome shotgun (WGS) entry which is preliminary data.</text>
</comment>
<evidence type="ECO:0000256" key="7">
    <source>
        <dbReference type="PROSITE-ProRule" id="PRU01393"/>
    </source>
</evidence>
<dbReference type="GO" id="GO:0005737">
    <property type="term" value="C:cytoplasm"/>
    <property type="evidence" value="ECO:0007669"/>
    <property type="project" value="TreeGrafter"/>
</dbReference>
<comment type="catalytic activity">
    <reaction evidence="1 7 8">
        <text>Thiol-dependent hydrolysis of ester, thioester, amide, peptide and isopeptide bonds formed by the C-terminal Gly of ubiquitin (a 76-residue protein attached to proteins as an intracellular targeting signal).</text>
        <dbReference type="EC" id="3.4.19.12"/>
    </reaction>
</comment>
<dbReference type="InterPro" id="IPR001578">
    <property type="entry name" value="Peptidase_C12_UCH"/>
</dbReference>
<organism evidence="10 11">
    <name type="scientific">Smittium megazygosporum</name>
    <dbReference type="NCBI Taxonomy" id="133381"/>
    <lineage>
        <taxon>Eukaryota</taxon>
        <taxon>Fungi</taxon>
        <taxon>Fungi incertae sedis</taxon>
        <taxon>Zoopagomycota</taxon>
        <taxon>Kickxellomycotina</taxon>
        <taxon>Harpellomycetes</taxon>
        <taxon>Harpellales</taxon>
        <taxon>Legeriomycetaceae</taxon>
        <taxon>Smittium</taxon>
    </lineage>
</organism>
<accession>A0A2T9ZAC8</accession>
<evidence type="ECO:0000256" key="1">
    <source>
        <dbReference type="ARBA" id="ARBA00000707"/>
    </source>
</evidence>
<dbReference type="OrthoDB" id="427186at2759"/>
<evidence type="ECO:0000256" key="8">
    <source>
        <dbReference type="RuleBase" id="RU361215"/>
    </source>
</evidence>
<dbReference type="EMBL" id="MBFS01001030">
    <property type="protein sequence ID" value="PVV01487.1"/>
    <property type="molecule type" value="Genomic_DNA"/>
</dbReference>
<name>A0A2T9ZAC8_9FUNG</name>
<keyword evidence="11" id="KW-1185">Reference proteome</keyword>
<protein>
    <recommendedName>
        <fullName evidence="8">Ubiquitin carboxyl-terminal hydrolase</fullName>
        <ecNumber evidence="8">3.4.19.12</ecNumber>
    </recommendedName>
</protein>
<feature type="active site" description="Nucleophile" evidence="7">
    <location>
        <position position="101"/>
    </location>
</feature>
<evidence type="ECO:0000256" key="3">
    <source>
        <dbReference type="ARBA" id="ARBA00022670"/>
    </source>
</evidence>
<keyword evidence="3 7" id="KW-0645">Protease</keyword>
<dbReference type="GO" id="GO:0006511">
    <property type="term" value="P:ubiquitin-dependent protein catabolic process"/>
    <property type="evidence" value="ECO:0007669"/>
    <property type="project" value="UniProtKB-UniRule"/>
</dbReference>
<evidence type="ECO:0000256" key="6">
    <source>
        <dbReference type="ARBA" id="ARBA00022807"/>
    </source>
</evidence>
<dbReference type="AlphaFoldDB" id="A0A2T9ZAC8"/>
<dbReference type="InterPro" id="IPR057254">
    <property type="entry name" value="UCH_AS"/>
</dbReference>
<dbReference type="PROSITE" id="PS00140">
    <property type="entry name" value="UCH_1"/>
    <property type="match status" value="1"/>
</dbReference>
<keyword evidence="5 7" id="KW-0378">Hydrolase</keyword>
<keyword evidence="6 7" id="KW-0788">Thiol protease</keyword>
<dbReference type="Proteomes" id="UP000245609">
    <property type="component" value="Unassembled WGS sequence"/>
</dbReference>
<dbReference type="PRINTS" id="PR00707">
    <property type="entry name" value="UBCTHYDRLASE"/>
</dbReference>
<dbReference type="CDD" id="cd09616">
    <property type="entry name" value="Peptidase_C12_UCH_L1_L3"/>
    <property type="match status" value="1"/>
</dbReference>
<evidence type="ECO:0000256" key="5">
    <source>
        <dbReference type="ARBA" id="ARBA00022801"/>
    </source>
</evidence>